<dbReference type="Gene3D" id="3.90.420.10">
    <property type="entry name" value="Oxidoreductase, molybdopterin-binding domain"/>
    <property type="match status" value="1"/>
</dbReference>
<dbReference type="Pfam" id="PF00174">
    <property type="entry name" value="Oxidored_molyb"/>
    <property type="match status" value="1"/>
</dbReference>
<name>A0A2S5IX40_9MICC</name>
<dbReference type="Gene3D" id="2.60.40.650">
    <property type="match status" value="1"/>
</dbReference>
<evidence type="ECO:0000256" key="2">
    <source>
        <dbReference type="SAM" id="Phobius"/>
    </source>
</evidence>
<organism evidence="4 5">
    <name type="scientific">Arthrobacter pityocampae</name>
    <dbReference type="NCBI Taxonomy" id="547334"/>
    <lineage>
        <taxon>Bacteria</taxon>
        <taxon>Bacillati</taxon>
        <taxon>Actinomycetota</taxon>
        <taxon>Actinomycetes</taxon>
        <taxon>Micrococcales</taxon>
        <taxon>Micrococcaceae</taxon>
        <taxon>Arthrobacter</taxon>
    </lineage>
</organism>
<dbReference type="OrthoDB" id="9795587at2"/>
<dbReference type="SUPFAM" id="SSF81296">
    <property type="entry name" value="E set domains"/>
    <property type="match status" value="1"/>
</dbReference>
<dbReference type="EMBL" id="PRKW01000004">
    <property type="protein sequence ID" value="PPB49152.1"/>
    <property type="molecule type" value="Genomic_DNA"/>
</dbReference>
<dbReference type="InterPro" id="IPR014756">
    <property type="entry name" value="Ig_E-set"/>
</dbReference>
<dbReference type="RefSeq" id="WP_104121589.1">
    <property type="nucleotide sequence ID" value="NZ_PRKW01000004.1"/>
</dbReference>
<gene>
    <name evidence="4" type="ORF">C4K88_10645</name>
</gene>
<dbReference type="SUPFAM" id="SSF56524">
    <property type="entry name" value="Oxidoreductase molybdopterin-binding domain"/>
    <property type="match status" value="1"/>
</dbReference>
<dbReference type="GO" id="GO:0020037">
    <property type="term" value="F:heme binding"/>
    <property type="evidence" value="ECO:0007669"/>
    <property type="project" value="TreeGrafter"/>
</dbReference>
<feature type="transmembrane region" description="Helical" evidence="2">
    <location>
        <begin position="72"/>
        <end position="93"/>
    </location>
</feature>
<protein>
    <submittedName>
        <fullName evidence="4">Oxidoreductase</fullName>
    </submittedName>
</protein>
<dbReference type="InterPro" id="IPR036374">
    <property type="entry name" value="OxRdtase_Mopterin-bd_sf"/>
</dbReference>
<dbReference type="GO" id="GO:0043546">
    <property type="term" value="F:molybdopterin cofactor binding"/>
    <property type="evidence" value="ECO:0007669"/>
    <property type="project" value="TreeGrafter"/>
</dbReference>
<feature type="compositionally biased region" description="Polar residues" evidence="1">
    <location>
        <begin position="191"/>
        <end position="209"/>
    </location>
</feature>
<dbReference type="InterPro" id="IPR000572">
    <property type="entry name" value="OxRdtase_Mopterin-bd_dom"/>
</dbReference>
<proteinExistence type="predicted"/>
<evidence type="ECO:0000256" key="1">
    <source>
        <dbReference type="SAM" id="MobiDB-lite"/>
    </source>
</evidence>
<comment type="caution">
    <text evidence="4">The sequence shown here is derived from an EMBL/GenBank/DDBJ whole genome shotgun (WGS) entry which is preliminary data.</text>
</comment>
<evidence type="ECO:0000313" key="4">
    <source>
        <dbReference type="EMBL" id="PPB49152.1"/>
    </source>
</evidence>
<reference evidence="4 5" key="1">
    <citation type="journal article" date="2014" name="Int. J. Syst. Evol. Microbiol.">
        <title>Arthrobacter pityocampae sp. nov., isolated from Thaumetopoea pityocampa (Lep., Thaumetopoeidae).</title>
        <authorList>
            <person name="Ince I.A."/>
            <person name="Demirbag Z."/>
            <person name="Kati H."/>
        </authorList>
    </citation>
    <scope>NUCLEOTIDE SEQUENCE [LARGE SCALE GENOMIC DNA]</scope>
    <source>
        <strain evidence="4 5">Tp2</strain>
    </source>
</reference>
<feature type="transmembrane region" description="Helical" evidence="2">
    <location>
        <begin position="218"/>
        <end position="240"/>
    </location>
</feature>
<dbReference type="PANTHER" id="PTHR19372">
    <property type="entry name" value="SULFITE REDUCTASE"/>
    <property type="match status" value="1"/>
</dbReference>
<keyword evidence="2" id="KW-0472">Membrane</keyword>
<dbReference type="PANTHER" id="PTHR19372:SF7">
    <property type="entry name" value="SULFITE OXIDASE, MITOCHONDRIAL"/>
    <property type="match status" value="1"/>
</dbReference>
<dbReference type="GO" id="GO:0006790">
    <property type="term" value="P:sulfur compound metabolic process"/>
    <property type="evidence" value="ECO:0007669"/>
    <property type="project" value="TreeGrafter"/>
</dbReference>
<sequence>MSNLPTSRRGLPLLAALAGIIAAGVVLGVAELAGAFFRASATPVIAMGSTFIDFTPPWLKDFAIATFGTSDKLALLVGMGITIALLAAVLGVVAFRRWALGVAGVLVMGSVILACVLTRAGASLPDAVPTVVGTAAGLLALRVLTARLRHAAAGAPAAGPAPGDTAGRSAVDTGEAAGLGSTAGGDAARTGSVTTAPSRSSVRASATRPAGTTSRRGFFAAAGVTAVVAAAAAGGGRLLAGARNEVAALRGSLRFPTPASPAPALPVGVQSPVAGVTPFVTPNGDFYRIDTALSVPQLTTDDWVLRVHGMVEEEFELTFQDLLDADLVERHITLTCVSNPVGGDLAGTAKWLGYPLREVLARARPLDGADMVLSTSSDGFSASTPLPVLQDGRDAILAVAMNDEPLPVEHGFPVRMVVPGLYGYVSATKWVVDLEVTRFADRTAYWTDRGWSEKGPIKTMARVEVPKSFAQVDGGPVQLGGVAWSQQRGITAVEVSVDGGDWESVSLAAEASVDTWRQWSHEVNLDSGLHTVRARATDAVDGLQTEERADTVPDGASGWQSVQFTVT</sequence>
<dbReference type="InterPro" id="IPR008335">
    <property type="entry name" value="Mopterin_OxRdtase_euk"/>
</dbReference>
<dbReference type="PRINTS" id="PR00407">
    <property type="entry name" value="EUMOPTERIN"/>
</dbReference>
<feature type="compositionally biased region" description="Low complexity" evidence="1">
    <location>
        <begin position="154"/>
        <end position="163"/>
    </location>
</feature>
<evidence type="ECO:0000313" key="5">
    <source>
        <dbReference type="Proteomes" id="UP000239297"/>
    </source>
</evidence>
<feature type="transmembrane region" description="Helical" evidence="2">
    <location>
        <begin position="127"/>
        <end position="144"/>
    </location>
</feature>
<dbReference type="AlphaFoldDB" id="A0A2S5IX40"/>
<keyword evidence="2" id="KW-0812">Transmembrane</keyword>
<dbReference type="GO" id="GO:0008482">
    <property type="term" value="F:sulfite oxidase activity"/>
    <property type="evidence" value="ECO:0007669"/>
    <property type="project" value="TreeGrafter"/>
</dbReference>
<keyword evidence="5" id="KW-1185">Reference proteome</keyword>
<keyword evidence="2" id="KW-1133">Transmembrane helix</keyword>
<feature type="domain" description="Oxidoreductase molybdopterin-binding" evidence="3">
    <location>
        <begin position="293"/>
        <end position="444"/>
    </location>
</feature>
<evidence type="ECO:0000259" key="3">
    <source>
        <dbReference type="Pfam" id="PF00174"/>
    </source>
</evidence>
<feature type="transmembrane region" description="Helical" evidence="2">
    <location>
        <begin position="100"/>
        <end position="121"/>
    </location>
</feature>
<dbReference type="Proteomes" id="UP000239297">
    <property type="component" value="Unassembled WGS sequence"/>
</dbReference>
<feature type="region of interest" description="Disordered" evidence="1">
    <location>
        <begin position="154"/>
        <end position="209"/>
    </location>
</feature>
<accession>A0A2S5IX40</accession>